<name>A0ABW0RZV4_9BURK</name>
<proteinExistence type="predicted"/>
<comment type="caution">
    <text evidence="1">The sequence shown here is derived from an EMBL/GenBank/DDBJ whole genome shotgun (WGS) entry which is preliminary data.</text>
</comment>
<dbReference type="Proteomes" id="UP001596086">
    <property type="component" value="Unassembled WGS sequence"/>
</dbReference>
<evidence type="ECO:0000313" key="2">
    <source>
        <dbReference type="Proteomes" id="UP001596086"/>
    </source>
</evidence>
<keyword evidence="2" id="KW-1185">Reference proteome</keyword>
<dbReference type="EMBL" id="JBHSMZ010000014">
    <property type="protein sequence ID" value="MFC5550188.1"/>
    <property type="molecule type" value="Genomic_DNA"/>
</dbReference>
<reference evidence="2" key="1">
    <citation type="journal article" date="2019" name="Int. J. Syst. Evol. Microbiol.">
        <title>The Global Catalogue of Microorganisms (GCM) 10K type strain sequencing project: providing services to taxonomists for standard genome sequencing and annotation.</title>
        <authorList>
            <consortium name="The Broad Institute Genomics Platform"/>
            <consortium name="The Broad Institute Genome Sequencing Center for Infectious Disease"/>
            <person name="Wu L."/>
            <person name="Ma J."/>
        </authorList>
    </citation>
    <scope>NUCLEOTIDE SEQUENCE [LARGE SCALE GENOMIC DNA]</scope>
    <source>
        <strain evidence="2">CGMCC 4.5798</strain>
    </source>
</reference>
<gene>
    <name evidence="1" type="ORF">ACFPO9_16865</name>
</gene>
<protein>
    <submittedName>
        <fullName evidence="1">Uncharacterized protein</fullName>
    </submittedName>
</protein>
<organism evidence="1 2">
    <name type="scientific">Massilia aerilata</name>
    <dbReference type="NCBI Taxonomy" id="453817"/>
    <lineage>
        <taxon>Bacteria</taxon>
        <taxon>Pseudomonadati</taxon>
        <taxon>Pseudomonadota</taxon>
        <taxon>Betaproteobacteria</taxon>
        <taxon>Burkholderiales</taxon>
        <taxon>Oxalobacteraceae</taxon>
        <taxon>Telluria group</taxon>
        <taxon>Massilia</taxon>
    </lineage>
</organism>
<accession>A0ABW0RZV4</accession>
<evidence type="ECO:0000313" key="1">
    <source>
        <dbReference type="EMBL" id="MFC5550188.1"/>
    </source>
</evidence>
<dbReference type="RefSeq" id="WP_379772404.1">
    <property type="nucleotide sequence ID" value="NZ_JBHSMZ010000014.1"/>
</dbReference>
<sequence length="56" mass="5981">MTEFFHTLMNTNPVHILLAVGTVFAVCSGGASGVVEDDNSDYENASWNPSSVNYNG</sequence>